<dbReference type="InterPro" id="IPR014871">
    <property type="entry name" value="dUTPase/dCTP_pyrophosphatase"/>
</dbReference>
<dbReference type="SUPFAM" id="SSF101386">
    <property type="entry name" value="all-alpha NTP pyrophosphatases"/>
    <property type="match status" value="1"/>
</dbReference>
<organism evidence="1 2">
    <name type="scientific">Salicibibacter cibarius</name>
    <dbReference type="NCBI Taxonomy" id="2743000"/>
    <lineage>
        <taxon>Bacteria</taxon>
        <taxon>Bacillati</taxon>
        <taxon>Bacillota</taxon>
        <taxon>Bacilli</taxon>
        <taxon>Bacillales</taxon>
        <taxon>Bacillaceae</taxon>
        <taxon>Salicibibacter</taxon>
    </lineage>
</organism>
<dbReference type="Proteomes" id="UP000595823">
    <property type="component" value="Chromosome"/>
</dbReference>
<dbReference type="CDD" id="cd11527">
    <property type="entry name" value="NTP-PPase_dUTPase"/>
    <property type="match status" value="1"/>
</dbReference>
<proteinExistence type="predicted"/>
<dbReference type="Pfam" id="PF08761">
    <property type="entry name" value="dUTPase_2"/>
    <property type="match status" value="2"/>
</dbReference>
<dbReference type="InterPro" id="IPR016947">
    <property type="entry name" value="UCP030140"/>
</dbReference>
<protein>
    <submittedName>
        <fullName evidence="1">dUTP diphosphatase</fullName>
    </submittedName>
</protein>
<dbReference type="Gene3D" id="1.10.4010.10">
    <property type="entry name" value="Type II deoxyuridine triphosphatase"/>
    <property type="match status" value="1"/>
</dbReference>
<dbReference type="EMBL" id="CP054705">
    <property type="protein sequence ID" value="QQK75069.1"/>
    <property type="molecule type" value="Genomic_DNA"/>
</dbReference>
<sequence length="189" mass="22141">MNLTKLFETQKALDDRIIEKHGLQDMDRLPYLIIALQVELGECANEHRGFKYWSEDQEPRNKVFTMNPGENDQEAPLGGYKNPLLEEYVDCLHFILSIGLELNITEKQPLKPKFPNNDVTKQFIYVMDKVTGLYKNIKLSFGNNKDQIWQRIFSEFVRLGESMGFSWNEVEQAYFAKNKVNHERQANGY</sequence>
<dbReference type="KEGG" id="scia:HUG15_05275"/>
<name>A0A7T6Z184_9BACI</name>
<accession>A0A7T6Z184</accession>
<gene>
    <name evidence="1" type="ORF">HUG15_05275</name>
</gene>
<reference evidence="1 2" key="1">
    <citation type="submission" date="2020-06" db="EMBL/GenBank/DDBJ databases">
        <title>Genomic analysis of Salicibibacter sp. NKC5-3.</title>
        <authorList>
            <person name="Oh Y.J."/>
        </authorList>
    </citation>
    <scope>NUCLEOTIDE SEQUENCE [LARGE SCALE GENOMIC DNA]</scope>
    <source>
        <strain evidence="1 2">NKC5-3</strain>
    </source>
</reference>
<dbReference type="AlphaFoldDB" id="A0A7T6Z184"/>
<keyword evidence="2" id="KW-1185">Reference proteome</keyword>
<dbReference type="PIRSF" id="PIRSF030140">
    <property type="entry name" value="UCP030140"/>
    <property type="match status" value="1"/>
</dbReference>
<evidence type="ECO:0000313" key="1">
    <source>
        <dbReference type="EMBL" id="QQK75069.1"/>
    </source>
</evidence>
<evidence type="ECO:0000313" key="2">
    <source>
        <dbReference type="Proteomes" id="UP000595823"/>
    </source>
</evidence>
<dbReference type="RefSeq" id="WP_200127641.1">
    <property type="nucleotide sequence ID" value="NZ_CP054705.1"/>
</dbReference>